<evidence type="ECO:0000313" key="2">
    <source>
        <dbReference type="EMBL" id="PWV95989.1"/>
    </source>
</evidence>
<sequence length="242" mass="25804">MKGSSHLVVSTGISLALTALIQPSLTPMAAAAAVIGSLLPDLDEPNGLLANRTFPKAAIRALQVVILLAAGAVVWLTSTQYPWNWAAGSVIGLTAFASIRWLRTLLMLIVGGALTVAGVIYDTRLSAAGLTLVVSALAPHRGFTHTLYATGLWTAALYWMAPDELSVPIAGGLSYLLHLLADALSQRGIQPLPPIPWKLRVPLMRSGKFSAAVVETTAVGFTFILVWIVFVQMGHWRVWIGF</sequence>
<dbReference type="AlphaFoldDB" id="A0A2V2YRL4"/>
<dbReference type="EMBL" id="QGTQ01000023">
    <property type="protein sequence ID" value="PWV95989.1"/>
    <property type="molecule type" value="Genomic_DNA"/>
</dbReference>
<dbReference type="RefSeq" id="WP_110046142.1">
    <property type="nucleotide sequence ID" value="NZ_CP054613.1"/>
</dbReference>
<keyword evidence="1" id="KW-0812">Transmembrane</keyword>
<keyword evidence="3" id="KW-1185">Reference proteome</keyword>
<feature type="transmembrane region" description="Helical" evidence="1">
    <location>
        <begin position="57"/>
        <end position="76"/>
    </location>
</feature>
<feature type="transmembrane region" description="Helical" evidence="1">
    <location>
        <begin position="206"/>
        <end position="230"/>
    </location>
</feature>
<evidence type="ECO:0000256" key="1">
    <source>
        <dbReference type="SAM" id="Phobius"/>
    </source>
</evidence>
<comment type="caution">
    <text evidence="2">The sequence shown here is derived from an EMBL/GenBank/DDBJ whole genome shotgun (WGS) entry which is preliminary data.</text>
</comment>
<reference evidence="2 3" key="1">
    <citation type="submission" date="2018-05" db="EMBL/GenBank/DDBJ databases">
        <title>Genomic Encyclopedia of Type Strains, Phase III (KMG-III): the genomes of soil and plant-associated and newly described type strains.</title>
        <authorList>
            <person name="Whitman W."/>
        </authorList>
    </citation>
    <scope>NUCLEOTIDE SEQUENCE [LARGE SCALE GENOMIC DNA]</scope>
    <source>
        <strain evidence="2 3">CECT 5696</strain>
    </source>
</reference>
<keyword evidence="1" id="KW-0472">Membrane</keyword>
<accession>A0A2V2YRL4</accession>
<dbReference type="Proteomes" id="UP000246635">
    <property type="component" value="Unassembled WGS sequence"/>
</dbReference>
<name>A0A2V2YRL4_9BACL</name>
<dbReference type="Pfam" id="PF04307">
    <property type="entry name" value="YdjM"/>
    <property type="match status" value="1"/>
</dbReference>
<keyword evidence="1" id="KW-1133">Transmembrane helix</keyword>
<dbReference type="InterPro" id="IPR007404">
    <property type="entry name" value="YdjM-like"/>
</dbReference>
<evidence type="ECO:0000313" key="3">
    <source>
        <dbReference type="Proteomes" id="UP000246635"/>
    </source>
</evidence>
<protein>
    <submittedName>
        <fullName evidence="2">Inner membrane protein</fullName>
    </submittedName>
</protein>
<gene>
    <name evidence="2" type="ORF">DFQ01_12367</name>
</gene>
<organism evidence="2 3">
    <name type="scientific">Paenibacillus cellulosilyticus</name>
    <dbReference type="NCBI Taxonomy" id="375489"/>
    <lineage>
        <taxon>Bacteria</taxon>
        <taxon>Bacillati</taxon>
        <taxon>Bacillota</taxon>
        <taxon>Bacilli</taxon>
        <taxon>Bacillales</taxon>
        <taxon>Paenibacillaceae</taxon>
        <taxon>Paenibacillus</taxon>
    </lineage>
</organism>
<feature type="transmembrane region" description="Helical" evidence="1">
    <location>
        <begin position="105"/>
        <end position="121"/>
    </location>
</feature>
<proteinExistence type="predicted"/>
<dbReference type="OrthoDB" id="2706144at2"/>